<keyword evidence="1" id="KW-0732">Signal</keyword>
<dbReference type="PANTHER" id="PTHR37049:SF4">
    <property type="entry name" value="RHODANESE DOMAIN-CONTAINING PROTEIN"/>
    <property type="match status" value="1"/>
</dbReference>
<dbReference type="SUPFAM" id="SSF52096">
    <property type="entry name" value="ClpP/crotonase"/>
    <property type="match status" value="1"/>
</dbReference>
<dbReference type="PANTHER" id="PTHR37049">
    <property type="entry name" value="PEPTIDASE S41 FAMILY PROTEIN"/>
    <property type="match status" value="1"/>
</dbReference>
<dbReference type="InterPro" id="IPR052766">
    <property type="entry name" value="S41A_metabolite_peptidase"/>
</dbReference>
<dbReference type="AlphaFoldDB" id="A0AAW0D1D1"/>
<proteinExistence type="predicted"/>
<feature type="chain" id="PRO_5043698832" description="Tail specific protease domain-containing protein" evidence="1">
    <location>
        <begin position="18"/>
        <end position="687"/>
    </location>
</feature>
<dbReference type="EMBL" id="JAWWNJ010000011">
    <property type="protein sequence ID" value="KAK7045119.1"/>
    <property type="molecule type" value="Genomic_DNA"/>
</dbReference>
<protein>
    <recommendedName>
        <fullName evidence="4">Tail specific protease domain-containing protein</fullName>
    </recommendedName>
</protein>
<gene>
    <name evidence="2" type="ORF">R3P38DRAFT_2882676</name>
</gene>
<evidence type="ECO:0000313" key="2">
    <source>
        <dbReference type="EMBL" id="KAK7045119.1"/>
    </source>
</evidence>
<organism evidence="2 3">
    <name type="scientific">Favolaschia claudopus</name>
    <dbReference type="NCBI Taxonomy" id="2862362"/>
    <lineage>
        <taxon>Eukaryota</taxon>
        <taxon>Fungi</taxon>
        <taxon>Dikarya</taxon>
        <taxon>Basidiomycota</taxon>
        <taxon>Agaricomycotina</taxon>
        <taxon>Agaricomycetes</taxon>
        <taxon>Agaricomycetidae</taxon>
        <taxon>Agaricales</taxon>
        <taxon>Marasmiineae</taxon>
        <taxon>Mycenaceae</taxon>
        <taxon>Favolaschia</taxon>
    </lineage>
</organism>
<evidence type="ECO:0000313" key="3">
    <source>
        <dbReference type="Proteomes" id="UP001362999"/>
    </source>
</evidence>
<name>A0AAW0D1D1_9AGAR</name>
<feature type="signal peptide" evidence="1">
    <location>
        <begin position="1"/>
        <end position="17"/>
    </location>
</feature>
<dbReference type="InterPro" id="IPR029045">
    <property type="entry name" value="ClpP/crotonase-like_dom_sf"/>
</dbReference>
<keyword evidence="3" id="KW-1185">Reference proteome</keyword>
<accession>A0AAW0D1D1</accession>
<evidence type="ECO:0000256" key="1">
    <source>
        <dbReference type="SAM" id="SignalP"/>
    </source>
</evidence>
<evidence type="ECO:0008006" key="4">
    <source>
        <dbReference type="Google" id="ProtNLM"/>
    </source>
</evidence>
<reference evidence="2 3" key="1">
    <citation type="journal article" date="2024" name="J Genomics">
        <title>Draft genome sequencing and assembly of Favolaschia claudopus CIRM-BRFM 2984 isolated from oak limbs.</title>
        <authorList>
            <person name="Navarro D."/>
            <person name="Drula E."/>
            <person name="Chaduli D."/>
            <person name="Cazenave R."/>
            <person name="Ahrendt S."/>
            <person name="Wang J."/>
            <person name="Lipzen A."/>
            <person name="Daum C."/>
            <person name="Barry K."/>
            <person name="Grigoriev I.V."/>
            <person name="Favel A."/>
            <person name="Rosso M.N."/>
            <person name="Martin F."/>
        </authorList>
    </citation>
    <scope>NUCLEOTIDE SEQUENCE [LARGE SCALE GENOMIC DNA]</scope>
    <source>
        <strain evidence="2 3">CIRM-BRFM 2984</strain>
    </source>
</reference>
<dbReference type="Proteomes" id="UP001362999">
    <property type="component" value="Unassembled WGS sequence"/>
</dbReference>
<comment type="caution">
    <text evidence="2">The sequence shown here is derived from an EMBL/GenBank/DDBJ whole genome shotgun (WGS) entry which is preliminary data.</text>
</comment>
<sequence>MLSSFLFVAASVALAQGQSTDPCTVASASTWVSSKAAHACELNVPFNKTRSLSVIDSNIKALPWYSIETWFLHSPNPLIPHDVNVASLLKAVQTKTAAGGYKTDWDFNMAVTDAWNREADGHTLFTASCAESFSFALPFSIATLAPSPTSPLAFPTFLVNYDFPNQARPGLEAYYQALGIDVRPYDGARIVSIDGVEAGVYLLALATESSIYKGLVGAYETVNPRYVRLMSRYSADTASGAYTQEIGRFGQRAFYPGADSVKITLQLSTGALKSLTVPWAATFVGSGNTTESFIAETCLLPDAQAKVSKRTKREVDDAKAKRVVKAPEHVTQKMGVVRADDQPEVRKKATQGVAKLAAGSGNYVTPDLTLVAHTTTLDVYQLSTHPHVGVMYFEQFAPSDGTGFNDYINGISATIYDGLTKLKANGVKHVLIDNSGNRGGYIFAGAVALWSLFPTDLYPGFPAVFRDHELARRESAAAAETQNFDSEYYYGYYRDLNYTLLTSNKQFMDPPVPQKINGVADAYSQQFFDDFGVASDVTNFTSAPFSDLSYVIVANSLCASTCSVFSSYLSQKHNVRSAVFGGTPIAQLTNSQFDGGVKGSEVTEFESVLAELSLAGLSGEEDAPKPFPINAGLSLNFRNAIPYKHKEDGILEYVYEAGTKKYQFTKETFNKPQKVWEFVAEEFFGKN</sequence>
<dbReference type="Gene3D" id="3.90.226.10">
    <property type="entry name" value="2-enoyl-CoA Hydratase, Chain A, domain 1"/>
    <property type="match status" value="1"/>
</dbReference>